<dbReference type="GO" id="GO:0007165">
    <property type="term" value="P:signal transduction"/>
    <property type="evidence" value="ECO:0007669"/>
    <property type="project" value="UniProtKB-KW"/>
</dbReference>
<feature type="transmembrane region" description="Helical" evidence="6">
    <location>
        <begin position="12"/>
        <end position="34"/>
    </location>
</feature>
<dbReference type="Pfam" id="PF00672">
    <property type="entry name" value="HAMP"/>
    <property type="match status" value="1"/>
</dbReference>
<dbReference type="SMART" id="SM00283">
    <property type="entry name" value="MA"/>
    <property type="match status" value="1"/>
</dbReference>
<evidence type="ECO:0000313" key="10">
    <source>
        <dbReference type="Proteomes" id="UP000000718"/>
    </source>
</evidence>
<dbReference type="GO" id="GO:0006935">
    <property type="term" value="P:chemotaxis"/>
    <property type="evidence" value="ECO:0000318"/>
    <property type="project" value="GO_Central"/>
</dbReference>
<keyword evidence="6" id="KW-0812">Transmembrane</keyword>
<comment type="subcellular location">
    <subcellularLocation>
        <location evidence="1">Membrane</location>
    </subcellularLocation>
</comment>
<comment type="similarity">
    <text evidence="3">Belongs to the methyl-accepting chemotaxis (MCP) protein family.</text>
</comment>
<evidence type="ECO:0000256" key="6">
    <source>
        <dbReference type="SAM" id="Phobius"/>
    </source>
</evidence>
<dbReference type="RefSeq" id="WP_012545554.1">
    <property type="nucleotide sequence ID" value="NC_011296.1"/>
</dbReference>
<evidence type="ECO:0000256" key="4">
    <source>
        <dbReference type="PROSITE-ProRule" id="PRU00284"/>
    </source>
</evidence>
<dbReference type="eggNOG" id="COG0840">
    <property type="taxonomic scope" value="Bacteria"/>
</dbReference>
<dbReference type="Proteomes" id="UP000000718">
    <property type="component" value="Chromosome"/>
</dbReference>
<gene>
    <name evidence="9" type="ordered locus">THEYE_A0746</name>
</gene>
<dbReference type="KEGG" id="tye:THEYE_A0746"/>
<evidence type="ECO:0000256" key="1">
    <source>
        <dbReference type="ARBA" id="ARBA00004370"/>
    </source>
</evidence>
<dbReference type="FunCoup" id="B5YK23">
    <property type="interactions" value="211"/>
</dbReference>
<dbReference type="EnsemblBacteria" id="ACI20823">
    <property type="protein sequence ID" value="ACI20823"/>
    <property type="gene ID" value="THEYE_A0746"/>
</dbReference>
<dbReference type="Pfam" id="PF00015">
    <property type="entry name" value="MCPsignal"/>
    <property type="match status" value="1"/>
</dbReference>
<dbReference type="InParanoid" id="B5YK23"/>
<dbReference type="CDD" id="cd19411">
    <property type="entry name" value="MCP2201-like_sensor"/>
    <property type="match status" value="1"/>
</dbReference>
<dbReference type="CDD" id="cd06225">
    <property type="entry name" value="HAMP"/>
    <property type="match status" value="1"/>
</dbReference>
<keyword evidence="5" id="KW-0175">Coiled coil</keyword>
<sequence>MRVKDIKMGFRLGLGFGGILFITVIIVFIGLFNVQKVQALLFRVVNGDVKKLEIAENMKEIIQEEAIDLRNILLLKNSTEKEMNVKKVNSEKEKFRELLSELKKQCSSSEAKTLLQKIEEDCKTREILINKSIQLALDNKTVEAANLLEKELRDVGKKCRDDINGLLTYIDDKENKDIQEEDKVFRKERNIEFALSGVAVIFGIAFAFYTIKGITSPVSELKEKLSRIAEGDFIVDIKSDRKDEIGELLNSVDSMRLKLKENMLRILDASNQLSSASEELSATVLQMAKRVDEQATKTNQVATASTEMSQTVLDIAKNASNIASAATDALNVAEEGKDVVNRTVTEVKEIANKVSETSYVIQSLGEQSKQIGEVVNMIKEIADQTNLLALNAAIEAARAGEQGKGFAVVADEVRKLAERTTKATEQISETIKTIQNETVVAVSAMQESLQKVETGVSLSKEAENALLKIVNSVNSLQSMVQQIASATEEMSMVSEQISGDIAVVADVSKETALASEQIAQASQDLAKLSMDLKNIVSQFRME</sequence>
<dbReference type="Gene3D" id="1.10.287.950">
    <property type="entry name" value="Methyl-accepting chemotaxis protein"/>
    <property type="match status" value="1"/>
</dbReference>
<keyword evidence="2 4" id="KW-0807">Transducer</keyword>
<keyword evidence="10" id="KW-1185">Reference proteome</keyword>
<reference evidence="10" key="1">
    <citation type="submission" date="2008-08" db="EMBL/GenBank/DDBJ databases">
        <title>The complete genome sequence of Thermodesulfovibrio yellowstonii strain ATCC 51303 / DSM 11347 / YP87.</title>
        <authorList>
            <person name="Dodson R.J."/>
            <person name="Durkin A.S."/>
            <person name="Wu M."/>
            <person name="Eisen J."/>
            <person name="Sutton G."/>
        </authorList>
    </citation>
    <scope>NUCLEOTIDE SEQUENCE [LARGE SCALE GENOMIC DNA]</scope>
    <source>
        <strain evidence="10">ATCC 51303 / DSM 11347 / YP87</strain>
    </source>
</reference>
<dbReference type="HOGENOM" id="CLU_000445_107_27_0"/>
<reference evidence="9 10" key="2">
    <citation type="journal article" date="2015" name="Genome Announc.">
        <title>Genome Sequence of the Sulfate-Reducing Thermophilic Bacterium Thermodesulfovibrio yellowstonii Strain DSM 11347T (Phylum Nitrospirae).</title>
        <authorList>
            <person name="Bhatnagar S."/>
            <person name="Badger J.H."/>
            <person name="Madupu R."/>
            <person name="Khouri H.M."/>
            <person name="O'Connor E.M."/>
            <person name="Robb F.T."/>
            <person name="Ward N.L."/>
            <person name="Eisen J.A."/>
        </authorList>
    </citation>
    <scope>NUCLEOTIDE SEQUENCE [LARGE SCALE GENOMIC DNA]</scope>
    <source>
        <strain evidence="10">ATCC 51303 / DSM 11347 / YP87</strain>
    </source>
</reference>
<protein>
    <submittedName>
        <fullName evidence="9">Methyl-accepting chemotaxis protein</fullName>
    </submittedName>
</protein>
<dbReference type="Pfam" id="PF12729">
    <property type="entry name" value="4HB_MCP_1"/>
    <property type="match status" value="1"/>
</dbReference>
<dbReference type="PROSITE" id="PS50111">
    <property type="entry name" value="CHEMOTAXIS_TRANSDUC_2"/>
    <property type="match status" value="1"/>
</dbReference>
<dbReference type="InterPro" id="IPR024478">
    <property type="entry name" value="HlyB_4HB_MCP"/>
</dbReference>
<dbReference type="GO" id="GO:0016020">
    <property type="term" value="C:membrane"/>
    <property type="evidence" value="ECO:0007669"/>
    <property type="project" value="UniProtKB-SubCell"/>
</dbReference>
<dbReference type="EMBL" id="CP001147">
    <property type="protein sequence ID" value="ACI20823.1"/>
    <property type="molecule type" value="Genomic_DNA"/>
</dbReference>
<feature type="domain" description="HAMP" evidence="8">
    <location>
        <begin position="212"/>
        <end position="264"/>
    </location>
</feature>
<evidence type="ECO:0000256" key="2">
    <source>
        <dbReference type="ARBA" id="ARBA00023224"/>
    </source>
</evidence>
<dbReference type="InterPro" id="IPR047347">
    <property type="entry name" value="YvaQ-like_sensor"/>
</dbReference>
<evidence type="ECO:0000259" key="7">
    <source>
        <dbReference type="PROSITE" id="PS50111"/>
    </source>
</evidence>
<dbReference type="InterPro" id="IPR004089">
    <property type="entry name" value="MCPsignal_dom"/>
</dbReference>
<accession>B5YK23</accession>
<dbReference type="PROSITE" id="PS50885">
    <property type="entry name" value="HAMP"/>
    <property type="match status" value="1"/>
</dbReference>
<dbReference type="CDD" id="cd11386">
    <property type="entry name" value="MCP_signal"/>
    <property type="match status" value="1"/>
</dbReference>
<keyword evidence="6" id="KW-1133">Transmembrane helix</keyword>
<dbReference type="FunFam" id="1.10.287.950:FF:000001">
    <property type="entry name" value="Methyl-accepting chemotaxis sensory transducer"/>
    <property type="match status" value="1"/>
</dbReference>
<dbReference type="SMART" id="SM00304">
    <property type="entry name" value="HAMP"/>
    <property type="match status" value="1"/>
</dbReference>
<feature type="coiled-coil region" evidence="5">
    <location>
        <begin position="52"/>
        <end position="112"/>
    </location>
</feature>
<feature type="coiled-coil region" evidence="5">
    <location>
        <begin position="476"/>
        <end position="538"/>
    </location>
</feature>
<keyword evidence="6" id="KW-0472">Membrane</keyword>
<dbReference type="SUPFAM" id="SSF58104">
    <property type="entry name" value="Methyl-accepting chemotaxis protein (MCP) signaling domain"/>
    <property type="match status" value="1"/>
</dbReference>
<proteinExistence type="inferred from homology"/>
<evidence type="ECO:0000256" key="5">
    <source>
        <dbReference type="SAM" id="Coils"/>
    </source>
</evidence>
<organism evidence="9 10">
    <name type="scientific">Thermodesulfovibrio yellowstonii (strain ATCC 51303 / DSM 11347 / YP87)</name>
    <dbReference type="NCBI Taxonomy" id="289376"/>
    <lineage>
        <taxon>Bacteria</taxon>
        <taxon>Pseudomonadati</taxon>
        <taxon>Nitrospirota</taxon>
        <taxon>Thermodesulfovibrionia</taxon>
        <taxon>Thermodesulfovibrionales</taxon>
        <taxon>Thermodesulfovibrionaceae</taxon>
        <taxon>Thermodesulfovibrio</taxon>
    </lineage>
</organism>
<evidence type="ECO:0000256" key="3">
    <source>
        <dbReference type="ARBA" id="ARBA00029447"/>
    </source>
</evidence>
<feature type="domain" description="Methyl-accepting transducer" evidence="7">
    <location>
        <begin position="269"/>
        <end position="505"/>
    </location>
</feature>
<name>B5YK23_THEYD</name>
<dbReference type="PANTHER" id="PTHR32089">
    <property type="entry name" value="METHYL-ACCEPTING CHEMOTAXIS PROTEIN MCPB"/>
    <property type="match status" value="1"/>
</dbReference>
<evidence type="ECO:0000259" key="8">
    <source>
        <dbReference type="PROSITE" id="PS50885"/>
    </source>
</evidence>
<dbReference type="STRING" id="289376.THEYE_A0746"/>
<evidence type="ECO:0000313" key="9">
    <source>
        <dbReference type="EMBL" id="ACI20823.1"/>
    </source>
</evidence>
<dbReference type="InterPro" id="IPR003660">
    <property type="entry name" value="HAMP_dom"/>
</dbReference>
<dbReference type="AlphaFoldDB" id="B5YK23"/>
<dbReference type="PATRIC" id="fig|289376.4.peg.737"/>
<dbReference type="PANTHER" id="PTHR32089:SF112">
    <property type="entry name" value="LYSOZYME-LIKE PROTEIN-RELATED"/>
    <property type="match status" value="1"/>
</dbReference>
<dbReference type="OrthoDB" id="9760371at2"/>